<reference evidence="1 2" key="1">
    <citation type="submission" date="2019-02" db="EMBL/GenBank/DDBJ databases">
        <title>Deep-cultivation of Planctomycetes and their phenomic and genomic characterization uncovers novel biology.</title>
        <authorList>
            <person name="Wiegand S."/>
            <person name="Jogler M."/>
            <person name="Boedeker C."/>
            <person name="Pinto D."/>
            <person name="Vollmers J."/>
            <person name="Rivas-Marin E."/>
            <person name="Kohn T."/>
            <person name="Peeters S.H."/>
            <person name="Heuer A."/>
            <person name="Rast P."/>
            <person name="Oberbeckmann S."/>
            <person name="Bunk B."/>
            <person name="Jeske O."/>
            <person name="Meyerdierks A."/>
            <person name="Storesund J.E."/>
            <person name="Kallscheuer N."/>
            <person name="Luecker S."/>
            <person name="Lage O.M."/>
            <person name="Pohl T."/>
            <person name="Merkel B.J."/>
            <person name="Hornburger P."/>
            <person name="Mueller R.-W."/>
            <person name="Bruemmer F."/>
            <person name="Labrenz M."/>
            <person name="Spormann A.M."/>
            <person name="Op den Camp H."/>
            <person name="Overmann J."/>
            <person name="Amann R."/>
            <person name="Jetten M.S.M."/>
            <person name="Mascher T."/>
            <person name="Medema M.H."/>
            <person name="Devos D.P."/>
            <person name="Kaster A.-K."/>
            <person name="Ovreas L."/>
            <person name="Rohde M."/>
            <person name="Galperin M.Y."/>
            <person name="Jogler C."/>
        </authorList>
    </citation>
    <scope>NUCLEOTIDE SEQUENCE [LARGE SCALE GENOMIC DNA]</scope>
    <source>
        <strain evidence="1 2">ElP</strain>
    </source>
</reference>
<evidence type="ECO:0000313" key="2">
    <source>
        <dbReference type="Proteomes" id="UP000317835"/>
    </source>
</evidence>
<proteinExistence type="predicted"/>
<dbReference type="Proteomes" id="UP000317835">
    <property type="component" value="Chromosome"/>
</dbReference>
<name>A0A518GYQ1_9BACT</name>
<dbReference type="AlphaFoldDB" id="A0A518GYQ1"/>
<dbReference type="KEGG" id="tpla:ElP_16080"/>
<evidence type="ECO:0000313" key="1">
    <source>
        <dbReference type="EMBL" id="QDV33729.1"/>
    </source>
</evidence>
<dbReference type="EMBL" id="CP036426">
    <property type="protein sequence ID" value="QDV33729.1"/>
    <property type="molecule type" value="Genomic_DNA"/>
</dbReference>
<organism evidence="1 2">
    <name type="scientific">Tautonia plasticadhaerens</name>
    <dbReference type="NCBI Taxonomy" id="2527974"/>
    <lineage>
        <taxon>Bacteria</taxon>
        <taxon>Pseudomonadati</taxon>
        <taxon>Planctomycetota</taxon>
        <taxon>Planctomycetia</taxon>
        <taxon>Isosphaerales</taxon>
        <taxon>Isosphaeraceae</taxon>
        <taxon>Tautonia</taxon>
    </lineage>
</organism>
<keyword evidence="2" id="KW-1185">Reference proteome</keyword>
<sequence>MFRHLARLYCHLACMILGHFVYEAGPGHGTHCLHCLSFVMAGRLRQPPHIRFLGWAWRLLKLWPRYLLDRSA</sequence>
<protein>
    <submittedName>
        <fullName evidence="1">Uncharacterized protein</fullName>
    </submittedName>
</protein>
<accession>A0A518GYQ1</accession>
<gene>
    <name evidence="1" type="ORF">ElP_16080</name>
</gene>